<feature type="domain" description="CMP/dCMP-type deaminase" evidence="7">
    <location>
        <begin position="187"/>
        <end position="295"/>
    </location>
</feature>
<reference evidence="9" key="1">
    <citation type="journal article" date="2019" name="Int. J. Syst. Evol. Microbiol.">
        <title>The Global Catalogue of Microorganisms (GCM) 10K type strain sequencing project: providing services to taxonomists for standard genome sequencing and annotation.</title>
        <authorList>
            <consortium name="The Broad Institute Genomics Platform"/>
            <consortium name="The Broad Institute Genome Sequencing Center for Infectious Disease"/>
            <person name="Wu L."/>
            <person name="Ma J."/>
        </authorList>
    </citation>
    <scope>NUCLEOTIDE SEQUENCE [LARGE SCALE GENOMIC DNA]</scope>
    <source>
        <strain evidence="9">NBRC 108723</strain>
    </source>
</reference>
<dbReference type="PANTHER" id="PTHR11644:SF2">
    <property type="entry name" value="CYTIDINE DEAMINASE"/>
    <property type="match status" value="1"/>
</dbReference>
<feature type="binding site" evidence="6">
    <location>
        <position position="102"/>
    </location>
    <ligand>
        <name>Zn(2+)</name>
        <dbReference type="ChEBI" id="CHEBI:29105"/>
        <note>catalytic</note>
    </ligand>
</feature>
<sequence length="295" mass="31659">MRNRLEHALAEAPTNIAGFLSPLVLADDFGATLSKDQYSKLLQISGLNDSELKVALLPFAAAYAHASISNFYVGAIAEGLSGKLYFGANMEIAGTQLGQTVHAEQSAISHAWMKGEQGIVDITINFSPCGHCRQFMNELATAEQLLVQLPSIGKRSLQSYLPDSFGPSDLGIKSGLMAPIDHGNVSEEKDEMITLALSALNKSYAPYTKNYSGVCIKMKSGKIYQGSYAENAAFNPSLPPLQVALSQILLAGHSFEQIESATLVEMLEGSCSHLETTQSTLEAINPDIPLTYLAI</sequence>
<evidence type="ECO:0000256" key="2">
    <source>
        <dbReference type="ARBA" id="ARBA00011738"/>
    </source>
</evidence>
<dbReference type="InterPro" id="IPR016193">
    <property type="entry name" value="Cytidine_deaminase-like"/>
</dbReference>
<dbReference type="InterPro" id="IPR020797">
    <property type="entry name" value="Cytidine_deaminase_bacteria"/>
</dbReference>
<dbReference type="PROSITE" id="PS00903">
    <property type="entry name" value="CYT_DCMP_DEAMINASES_1"/>
    <property type="match status" value="1"/>
</dbReference>
<dbReference type="CDD" id="cd01283">
    <property type="entry name" value="cytidine_deaminase"/>
    <property type="match status" value="2"/>
</dbReference>
<dbReference type="Pfam" id="PF00383">
    <property type="entry name" value="dCMP_cyt_deam_1"/>
    <property type="match status" value="1"/>
</dbReference>
<feature type="binding site" evidence="6">
    <location>
        <position position="129"/>
    </location>
    <ligand>
        <name>Zn(2+)</name>
        <dbReference type="ChEBI" id="CHEBI:29105"/>
        <note>catalytic</note>
    </ligand>
</feature>
<dbReference type="InterPro" id="IPR050202">
    <property type="entry name" value="Cyt/Deoxycyt_deaminase"/>
</dbReference>
<feature type="binding site" evidence="6">
    <location>
        <position position="132"/>
    </location>
    <ligand>
        <name>Zn(2+)</name>
        <dbReference type="ChEBI" id="CHEBI:29105"/>
        <note>catalytic</note>
    </ligand>
</feature>
<dbReference type="Proteomes" id="UP001157138">
    <property type="component" value="Unassembled WGS sequence"/>
</dbReference>
<name>A0ABQ6ETH3_9VIBR</name>
<evidence type="ECO:0000256" key="1">
    <source>
        <dbReference type="ARBA" id="ARBA00006576"/>
    </source>
</evidence>
<dbReference type="InterPro" id="IPR016192">
    <property type="entry name" value="APOBEC/CMP_deaminase_Zn-bd"/>
</dbReference>
<evidence type="ECO:0000313" key="9">
    <source>
        <dbReference type="Proteomes" id="UP001157138"/>
    </source>
</evidence>
<evidence type="ECO:0000256" key="5">
    <source>
        <dbReference type="ARBA" id="ARBA00022833"/>
    </source>
</evidence>
<dbReference type="RefSeq" id="WP_284190393.1">
    <property type="nucleotide sequence ID" value="NZ_BSPW01000005.1"/>
</dbReference>
<keyword evidence="9" id="KW-1185">Reference proteome</keyword>
<dbReference type="InterPro" id="IPR002125">
    <property type="entry name" value="CMP_dCMP_dom"/>
</dbReference>
<comment type="catalytic activity">
    <reaction evidence="6">
        <text>cytidine + H2O + H(+) = uridine + NH4(+)</text>
        <dbReference type="Rhea" id="RHEA:16069"/>
        <dbReference type="ChEBI" id="CHEBI:15377"/>
        <dbReference type="ChEBI" id="CHEBI:15378"/>
        <dbReference type="ChEBI" id="CHEBI:16704"/>
        <dbReference type="ChEBI" id="CHEBI:17562"/>
        <dbReference type="ChEBI" id="CHEBI:28938"/>
        <dbReference type="EC" id="3.5.4.5"/>
    </reaction>
</comment>
<dbReference type="HAMAP" id="MF_01558">
    <property type="entry name" value="Cyt_deam"/>
    <property type="match status" value="1"/>
</dbReference>
<dbReference type="EC" id="3.5.4.5" evidence="6"/>
<evidence type="ECO:0000259" key="7">
    <source>
        <dbReference type="PROSITE" id="PS51747"/>
    </source>
</evidence>
<feature type="active site" description="Proton donor" evidence="6">
    <location>
        <position position="104"/>
    </location>
</feature>
<dbReference type="Pfam" id="PF08211">
    <property type="entry name" value="dCMP_cyt_deam_2"/>
    <property type="match status" value="1"/>
</dbReference>
<keyword evidence="4 6" id="KW-0378">Hydrolase</keyword>
<comment type="caution">
    <text evidence="8">The sequence shown here is derived from an EMBL/GenBank/DDBJ whole genome shotgun (WGS) entry which is preliminary data.</text>
</comment>
<evidence type="ECO:0000256" key="6">
    <source>
        <dbReference type="HAMAP-Rule" id="MF_01558"/>
    </source>
</evidence>
<dbReference type="InterPro" id="IPR006263">
    <property type="entry name" value="Cyt_deam_dimer"/>
</dbReference>
<comment type="function">
    <text evidence="6">This enzyme scavenges exogenous and endogenous cytidine and 2'-deoxycytidine for UMP synthesis.</text>
</comment>
<keyword evidence="3 6" id="KW-0479">Metal-binding</keyword>
<comment type="similarity">
    <text evidence="1 6">Belongs to the cytidine and deoxycytidylate deaminase family.</text>
</comment>
<evidence type="ECO:0000256" key="3">
    <source>
        <dbReference type="ARBA" id="ARBA00022723"/>
    </source>
</evidence>
<accession>A0ABQ6ETH3</accession>
<dbReference type="NCBIfam" id="TIGR01355">
    <property type="entry name" value="cyt_deam_dimer"/>
    <property type="match status" value="1"/>
</dbReference>
<protein>
    <recommendedName>
        <fullName evidence="6">Cytidine deaminase</fullName>
        <ecNumber evidence="6">3.5.4.5</ecNumber>
    </recommendedName>
    <alternativeName>
        <fullName evidence="6">Cytidine aminohydrolase</fullName>
        <shortName evidence="6">CDA</shortName>
    </alternativeName>
</protein>
<dbReference type="NCBIfam" id="NF006537">
    <property type="entry name" value="PRK09027.1"/>
    <property type="match status" value="1"/>
</dbReference>
<gene>
    <name evidence="6 8" type="primary">cdd</name>
    <name evidence="8" type="ORF">GCM10007938_02440</name>
</gene>
<dbReference type="EMBL" id="BSPW01000005">
    <property type="protein sequence ID" value="GLT16468.1"/>
    <property type="molecule type" value="Genomic_DNA"/>
</dbReference>
<organism evidence="8 9">
    <name type="scientific">Vibrio zhanjiangensis</name>
    <dbReference type="NCBI Taxonomy" id="1046128"/>
    <lineage>
        <taxon>Bacteria</taxon>
        <taxon>Pseudomonadati</taxon>
        <taxon>Pseudomonadota</taxon>
        <taxon>Gammaproteobacteria</taxon>
        <taxon>Vibrionales</taxon>
        <taxon>Vibrionaceae</taxon>
        <taxon>Vibrio</taxon>
    </lineage>
</organism>
<proteinExistence type="inferred from homology"/>
<dbReference type="PIRSF" id="PIRSF006334">
    <property type="entry name" value="Cdd_plus_pseudo"/>
    <property type="match status" value="1"/>
</dbReference>
<comment type="catalytic activity">
    <reaction evidence="6">
        <text>2'-deoxycytidine + H2O + H(+) = 2'-deoxyuridine + NH4(+)</text>
        <dbReference type="Rhea" id="RHEA:13433"/>
        <dbReference type="ChEBI" id="CHEBI:15377"/>
        <dbReference type="ChEBI" id="CHEBI:15378"/>
        <dbReference type="ChEBI" id="CHEBI:15698"/>
        <dbReference type="ChEBI" id="CHEBI:16450"/>
        <dbReference type="ChEBI" id="CHEBI:28938"/>
        <dbReference type="EC" id="3.5.4.5"/>
    </reaction>
</comment>
<dbReference type="InterPro" id="IPR013171">
    <property type="entry name" value="Cyd/dCyd_deaminase_Zn-bd"/>
</dbReference>
<dbReference type="Gene3D" id="3.40.140.10">
    <property type="entry name" value="Cytidine Deaminase, domain 2"/>
    <property type="match status" value="2"/>
</dbReference>
<comment type="subunit">
    <text evidence="2 6">Homodimer.</text>
</comment>
<evidence type="ECO:0000256" key="4">
    <source>
        <dbReference type="ARBA" id="ARBA00022801"/>
    </source>
</evidence>
<dbReference type="PROSITE" id="PS51747">
    <property type="entry name" value="CYT_DCMP_DEAMINASES_2"/>
    <property type="match status" value="2"/>
</dbReference>
<comment type="cofactor">
    <cofactor evidence="6">
        <name>Zn(2+)</name>
        <dbReference type="ChEBI" id="CHEBI:29105"/>
    </cofactor>
    <text evidence="6">Binds 1 zinc ion.</text>
</comment>
<dbReference type="SUPFAM" id="SSF53927">
    <property type="entry name" value="Cytidine deaminase-like"/>
    <property type="match status" value="2"/>
</dbReference>
<feature type="binding site" evidence="6">
    <location>
        <begin position="89"/>
        <end position="91"/>
    </location>
    <ligand>
        <name>substrate</name>
    </ligand>
</feature>
<keyword evidence="5 6" id="KW-0862">Zinc</keyword>
<evidence type="ECO:0000313" key="8">
    <source>
        <dbReference type="EMBL" id="GLT16468.1"/>
    </source>
</evidence>
<dbReference type="PANTHER" id="PTHR11644">
    <property type="entry name" value="CYTIDINE DEAMINASE"/>
    <property type="match status" value="1"/>
</dbReference>
<feature type="domain" description="CMP/dCMP-type deaminase" evidence="7">
    <location>
        <begin position="46"/>
        <end position="168"/>
    </location>
</feature>